<keyword evidence="2" id="KW-0285">Flavoprotein</keyword>
<dbReference type="EMBL" id="JAAKZX010000017">
    <property type="protein sequence ID" value="NGO42154.1"/>
    <property type="molecule type" value="Genomic_DNA"/>
</dbReference>
<dbReference type="PRINTS" id="PR00368">
    <property type="entry name" value="FADPNR"/>
</dbReference>
<dbReference type="Pfam" id="PF14759">
    <property type="entry name" value="Reductase_C"/>
    <property type="match status" value="1"/>
</dbReference>
<evidence type="ECO:0000259" key="6">
    <source>
        <dbReference type="Pfam" id="PF07992"/>
    </source>
</evidence>
<organism evidence="8 9">
    <name type="scientific">Streptomyces ureilyticus</name>
    <dbReference type="NCBI Taxonomy" id="1775131"/>
    <lineage>
        <taxon>Bacteria</taxon>
        <taxon>Bacillati</taxon>
        <taxon>Actinomycetota</taxon>
        <taxon>Actinomycetes</taxon>
        <taxon>Kitasatosporales</taxon>
        <taxon>Streptomycetaceae</taxon>
        <taxon>Streptomyces</taxon>
    </lineage>
</organism>
<proteinExistence type="predicted"/>
<gene>
    <name evidence="8" type="ORF">G6048_08250</name>
</gene>
<dbReference type="SUPFAM" id="SSF51905">
    <property type="entry name" value="FAD/NAD(P)-binding domain"/>
    <property type="match status" value="2"/>
</dbReference>
<dbReference type="Gene3D" id="3.30.390.30">
    <property type="match status" value="1"/>
</dbReference>
<protein>
    <submittedName>
        <fullName evidence="8">FAD-dependent oxidoreductase</fullName>
    </submittedName>
</protein>
<dbReference type="InterPro" id="IPR028202">
    <property type="entry name" value="Reductase_C"/>
</dbReference>
<comment type="caution">
    <text evidence="8">The sequence shown here is derived from an EMBL/GenBank/DDBJ whole genome shotgun (WGS) entry which is preliminary data.</text>
</comment>
<evidence type="ECO:0000256" key="2">
    <source>
        <dbReference type="ARBA" id="ARBA00022630"/>
    </source>
</evidence>
<dbReference type="InterPro" id="IPR016156">
    <property type="entry name" value="FAD/NAD-linked_Rdtase_dimer_sf"/>
</dbReference>
<evidence type="ECO:0000256" key="5">
    <source>
        <dbReference type="SAM" id="MobiDB-lite"/>
    </source>
</evidence>
<dbReference type="PANTHER" id="PTHR43557:SF2">
    <property type="entry name" value="RIESKE DOMAIN-CONTAINING PROTEIN-RELATED"/>
    <property type="match status" value="1"/>
</dbReference>
<dbReference type="InterPro" id="IPR036188">
    <property type="entry name" value="FAD/NAD-bd_sf"/>
</dbReference>
<dbReference type="InterPro" id="IPR023753">
    <property type="entry name" value="FAD/NAD-binding_dom"/>
</dbReference>
<name>A0ABX0DQT9_9ACTN</name>
<evidence type="ECO:0000313" key="9">
    <source>
        <dbReference type="Proteomes" id="UP001518140"/>
    </source>
</evidence>
<evidence type="ECO:0000259" key="7">
    <source>
        <dbReference type="Pfam" id="PF14759"/>
    </source>
</evidence>
<evidence type="ECO:0000256" key="1">
    <source>
        <dbReference type="ARBA" id="ARBA00001974"/>
    </source>
</evidence>
<dbReference type="PANTHER" id="PTHR43557">
    <property type="entry name" value="APOPTOSIS-INDUCING FACTOR 1"/>
    <property type="match status" value="1"/>
</dbReference>
<feature type="domain" description="Reductase C-terminal" evidence="7">
    <location>
        <begin position="353"/>
        <end position="441"/>
    </location>
</feature>
<dbReference type="Gene3D" id="3.50.50.60">
    <property type="entry name" value="FAD/NAD(P)-binding domain"/>
    <property type="match status" value="3"/>
</dbReference>
<dbReference type="Pfam" id="PF07992">
    <property type="entry name" value="Pyr_redox_2"/>
    <property type="match status" value="1"/>
</dbReference>
<reference evidence="8 9" key="1">
    <citation type="submission" date="2020-02" db="EMBL/GenBank/DDBJ databases">
        <title>Whole-genome analyses of novel actinobacteria.</title>
        <authorList>
            <person name="Sahin N."/>
            <person name="Tokatli A."/>
        </authorList>
    </citation>
    <scope>NUCLEOTIDE SEQUENCE [LARGE SCALE GENOMIC DNA]</scope>
    <source>
        <strain evidence="8 9">YC419</strain>
    </source>
</reference>
<sequence length="446" mass="46976">MVVVGAGECGTRAAFELREAGWNGPITLVGAEHSRPYERPPLSKYVLTGSEGNVEPPALYEDGALRDAGIEYVAAATVTGVDREGHEAVLADGRRIPYERLLLATGASARRLPVAGIEAGGVHYLRSRADAIVLRDRLRPGARIGVIGAGFIGLEVAAAAAARGCAVTVIEAAPRPMSRAVPAAIATAVADRHRQAGVDLRCGLAMERLTRQDGALLLELGAPREAPGPAVQRLPHRRGWSGPAAEPHTYTVPRPSEALPLAFDTVVAGVGAVPETALAEKAGLAIDNGVRVDDRLITSDPDIFAAGDCCSFPHPLYGGRRIRLEAWRNAQDQGRAVARNMLGDGRPFAAVPWFWSDQFDLTLQIAGLPDAAAREVVRDRPDGVTIRFGLGDDGRLLYAAAVGTGNAVAKDISLAEILIARRAVPDPAPLTDPAVPLKTLLRQAPS</sequence>
<evidence type="ECO:0000256" key="4">
    <source>
        <dbReference type="ARBA" id="ARBA00023002"/>
    </source>
</evidence>
<dbReference type="SUPFAM" id="SSF55424">
    <property type="entry name" value="FAD/NAD-linked reductases, dimerisation (C-terminal) domain"/>
    <property type="match status" value="1"/>
</dbReference>
<feature type="region of interest" description="Disordered" evidence="5">
    <location>
        <begin position="227"/>
        <end position="253"/>
    </location>
</feature>
<comment type="cofactor">
    <cofactor evidence="1">
        <name>FAD</name>
        <dbReference type="ChEBI" id="CHEBI:57692"/>
    </cofactor>
</comment>
<dbReference type="InterPro" id="IPR050446">
    <property type="entry name" value="FAD-oxidoreductase/Apoptosis"/>
</dbReference>
<dbReference type="PRINTS" id="PR00411">
    <property type="entry name" value="PNDRDTASEI"/>
</dbReference>
<keyword evidence="3" id="KW-0274">FAD</keyword>
<feature type="domain" description="FAD/NAD(P)-binding" evidence="6">
    <location>
        <begin position="2"/>
        <end position="334"/>
    </location>
</feature>
<evidence type="ECO:0000313" key="8">
    <source>
        <dbReference type="EMBL" id="NGO42154.1"/>
    </source>
</evidence>
<keyword evidence="4" id="KW-0560">Oxidoreductase</keyword>
<accession>A0ABX0DQT9</accession>
<evidence type="ECO:0000256" key="3">
    <source>
        <dbReference type="ARBA" id="ARBA00022827"/>
    </source>
</evidence>
<keyword evidence="9" id="KW-1185">Reference proteome</keyword>
<dbReference type="Proteomes" id="UP001518140">
    <property type="component" value="Unassembled WGS sequence"/>
</dbReference>